<name>A0A7G5EBZ2_9BURK</name>
<gene>
    <name evidence="8" type="ORF">HS961_00960</name>
</gene>
<organism evidence="8 9">
    <name type="scientific">Comamonas piscis</name>
    <dbReference type="NCBI Taxonomy" id="1562974"/>
    <lineage>
        <taxon>Bacteria</taxon>
        <taxon>Pseudomonadati</taxon>
        <taxon>Pseudomonadota</taxon>
        <taxon>Betaproteobacteria</taxon>
        <taxon>Burkholderiales</taxon>
        <taxon>Comamonadaceae</taxon>
        <taxon>Comamonas</taxon>
    </lineage>
</organism>
<evidence type="ECO:0000259" key="7">
    <source>
        <dbReference type="Pfam" id="PF02668"/>
    </source>
</evidence>
<evidence type="ECO:0000313" key="9">
    <source>
        <dbReference type="Proteomes" id="UP000515240"/>
    </source>
</evidence>
<dbReference type="EMBL" id="CP058554">
    <property type="protein sequence ID" value="QMV71517.1"/>
    <property type="molecule type" value="Genomic_DNA"/>
</dbReference>
<keyword evidence="4 8" id="KW-0223">Dioxygenase</keyword>
<protein>
    <submittedName>
        <fullName evidence="8">TauD/TfdA family dioxygenase</fullName>
    </submittedName>
</protein>
<proteinExistence type="inferred from homology"/>
<dbReference type="KEGG" id="cpis:HS961_00960"/>
<evidence type="ECO:0000256" key="5">
    <source>
        <dbReference type="ARBA" id="ARBA00023002"/>
    </source>
</evidence>
<evidence type="ECO:0000313" key="8">
    <source>
        <dbReference type="EMBL" id="QMV71517.1"/>
    </source>
</evidence>
<keyword evidence="5" id="KW-0560">Oxidoreductase</keyword>
<dbReference type="AlphaFoldDB" id="A0A7G5EBZ2"/>
<evidence type="ECO:0000256" key="1">
    <source>
        <dbReference type="ARBA" id="ARBA00001954"/>
    </source>
</evidence>
<reference evidence="8 9" key="1">
    <citation type="journal article" date="2020" name="G3 (Bethesda)">
        <title>CeMbio - The Caenorhabditis elegans Microbiome Resource.</title>
        <authorList>
            <person name="Dirksen P."/>
            <person name="Assie A."/>
            <person name="Zimmermann J."/>
            <person name="Zhang F."/>
            <person name="Tietje A.M."/>
            <person name="Marsh S.A."/>
            <person name="Felix M.A."/>
            <person name="Shapira M."/>
            <person name="Kaleta C."/>
            <person name="Schulenburg H."/>
            <person name="Samuel B."/>
        </authorList>
    </citation>
    <scope>NUCLEOTIDE SEQUENCE [LARGE SCALE GENOMIC DNA]</scope>
    <source>
        <strain evidence="8 9">BIGb0172</strain>
    </source>
</reference>
<feature type="domain" description="TauD/TfdA-like" evidence="7">
    <location>
        <begin position="24"/>
        <end position="293"/>
    </location>
</feature>
<dbReference type="PANTHER" id="PTHR30468:SF5">
    <property type="entry name" value="ALPHA-KETOGLUTARATE-DEPENDENT SULFATE ESTER DIOXYGENASE"/>
    <property type="match status" value="1"/>
</dbReference>
<dbReference type="GO" id="GO:0046872">
    <property type="term" value="F:metal ion binding"/>
    <property type="evidence" value="ECO:0007669"/>
    <property type="project" value="UniProtKB-KW"/>
</dbReference>
<dbReference type="GO" id="GO:0016706">
    <property type="term" value="F:2-oxoglutarate-dependent dioxygenase activity"/>
    <property type="evidence" value="ECO:0007669"/>
    <property type="project" value="TreeGrafter"/>
</dbReference>
<dbReference type="GO" id="GO:0005737">
    <property type="term" value="C:cytoplasm"/>
    <property type="evidence" value="ECO:0007669"/>
    <property type="project" value="TreeGrafter"/>
</dbReference>
<dbReference type="PANTHER" id="PTHR30468">
    <property type="entry name" value="ALPHA-KETOGLUTARATE-DEPENDENT SULFONATE DIOXYGENASE"/>
    <property type="match status" value="1"/>
</dbReference>
<dbReference type="Proteomes" id="UP000515240">
    <property type="component" value="Chromosome"/>
</dbReference>
<keyword evidence="6" id="KW-0408">Iron</keyword>
<accession>A0A7G5EBZ2</accession>
<comment type="cofactor">
    <cofactor evidence="1">
        <name>Fe(2+)</name>
        <dbReference type="ChEBI" id="CHEBI:29033"/>
    </cofactor>
</comment>
<dbReference type="SUPFAM" id="SSF51197">
    <property type="entry name" value="Clavaminate synthase-like"/>
    <property type="match status" value="1"/>
</dbReference>
<dbReference type="InterPro" id="IPR042098">
    <property type="entry name" value="TauD-like_sf"/>
</dbReference>
<evidence type="ECO:0000256" key="3">
    <source>
        <dbReference type="ARBA" id="ARBA00022723"/>
    </source>
</evidence>
<evidence type="ECO:0000256" key="4">
    <source>
        <dbReference type="ARBA" id="ARBA00022964"/>
    </source>
</evidence>
<dbReference type="FunFam" id="3.60.130.10:FF:000002">
    <property type="entry name" value="Alpha-ketoglutarate-dependent taurine dioxygenase"/>
    <property type="match status" value="1"/>
</dbReference>
<keyword evidence="9" id="KW-1185">Reference proteome</keyword>
<sequence>MNAITNVRHLSPAADTAAGTALHIEPLAGRIGAVVHGVSLSGALEPALFAQIKAALLQHRVIFFRGQQHLDDAGHQAFGRLFGEIESHPTVPAPDGTAFLELNSQHGGRADSWHTDVTFKAAFPKVCVLRAVTLPGHGGDTVWANTVAAYEGLPAPLQQLAEQLWAVHGNDYDYAENFRQNSAASQTETQGRASYRKVFTSKTIESEQPLVHVHAETGEKALLLGHFAKRIKGLRSNESAALLQLFHERIVRLENTVRWHWQPGDVAIWDNRATQHYAVNDYADAHRVMRRVTVSGDVATSVDGRTSVDLTVREPAAA</sequence>
<evidence type="ECO:0000256" key="2">
    <source>
        <dbReference type="ARBA" id="ARBA00005896"/>
    </source>
</evidence>
<dbReference type="Gene3D" id="3.60.130.10">
    <property type="entry name" value="Clavaminate synthase-like"/>
    <property type="match status" value="1"/>
</dbReference>
<dbReference type="InterPro" id="IPR003819">
    <property type="entry name" value="TauD/TfdA-like"/>
</dbReference>
<comment type="similarity">
    <text evidence="2">Belongs to the TfdA dioxygenase family.</text>
</comment>
<dbReference type="Pfam" id="PF02668">
    <property type="entry name" value="TauD"/>
    <property type="match status" value="1"/>
</dbReference>
<evidence type="ECO:0000256" key="6">
    <source>
        <dbReference type="ARBA" id="ARBA00023004"/>
    </source>
</evidence>
<dbReference type="InterPro" id="IPR051323">
    <property type="entry name" value="AtsK-like"/>
</dbReference>
<dbReference type="RefSeq" id="WP_182325954.1">
    <property type="nucleotide sequence ID" value="NZ_CP058554.1"/>
</dbReference>
<keyword evidence="3" id="KW-0479">Metal-binding</keyword>